<evidence type="ECO:0000259" key="4">
    <source>
        <dbReference type="Pfam" id="PF25967"/>
    </source>
</evidence>
<evidence type="ECO:0000259" key="3">
    <source>
        <dbReference type="Pfam" id="PF25917"/>
    </source>
</evidence>
<reference evidence="6 7" key="1">
    <citation type="journal article" date="2016" name="Nat. Commun.">
        <title>Thousands of microbial genomes shed light on interconnected biogeochemical processes in an aquifer system.</title>
        <authorList>
            <person name="Anantharaman K."/>
            <person name="Brown C.T."/>
            <person name="Hug L.A."/>
            <person name="Sharon I."/>
            <person name="Castelle C.J."/>
            <person name="Probst A.J."/>
            <person name="Thomas B.C."/>
            <person name="Singh A."/>
            <person name="Wilkins M.J."/>
            <person name="Karaoz U."/>
            <person name="Brodie E.L."/>
            <person name="Williams K.H."/>
            <person name="Hubbard S.S."/>
            <person name="Banfield J.F."/>
        </authorList>
    </citation>
    <scope>NUCLEOTIDE SEQUENCE [LARGE SCALE GENOMIC DNA]</scope>
</reference>
<dbReference type="Proteomes" id="UP000176665">
    <property type="component" value="Unassembled WGS sequence"/>
</dbReference>
<protein>
    <submittedName>
        <fullName evidence="6">Uncharacterized protein</fullName>
    </submittedName>
</protein>
<dbReference type="Gene3D" id="2.40.50.100">
    <property type="match status" value="1"/>
</dbReference>
<dbReference type="PANTHER" id="PTHR30469:SF33">
    <property type="entry name" value="SLR1207 PROTEIN"/>
    <property type="match status" value="1"/>
</dbReference>
<dbReference type="InterPro" id="IPR058625">
    <property type="entry name" value="MdtA-like_BSH"/>
</dbReference>
<dbReference type="Pfam" id="PF25967">
    <property type="entry name" value="RND-MFP_C"/>
    <property type="match status" value="1"/>
</dbReference>
<feature type="compositionally biased region" description="Low complexity" evidence="2">
    <location>
        <begin position="321"/>
        <end position="339"/>
    </location>
</feature>
<sequence length="360" mass="37954">TQASGVVSKVYIENGQNVKSGDKIAELDLDMVGKQRSSQALASYLSAKNNLENAKINYYALQSDLLTNWKSFMDLAQTSLYENSDKSPHTANRQLPEFMITNVDWLSAEAKYKQQANIVRQTQTSLNSAWGTYQQTSSTIYAPISGKVTGLSLQVGSVLTAQSNTSGTAASQKIASIQTDASPIIQVNLTQVDTPKVKIGNKVTITFDAFPGKSFSGKVISIDTIGTVSSGVTTYPAYIKLDTEVPEIFSNMTANANIITQIKDNILIVPLSSVQTTSGSSTVRVMKDNQVTSADVEVGESNDTQTEIVSGVSEGDIIITGQTNTTTGSTGTTTSPFGNTRGGFGGAGGLGGAAGGGQRR</sequence>
<keyword evidence="1" id="KW-0813">Transport</keyword>
<comment type="caution">
    <text evidence="6">The sequence shown here is derived from an EMBL/GenBank/DDBJ whole genome shotgun (WGS) entry which is preliminary data.</text>
</comment>
<dbReference type="InterPro" id="IPR058627">
    <property type="entry name" value="MdtA-like_C"/>
</dbReference>
<proteinExistence type="predicted"/>
<name>A0A1F5YTL3_9BACT</name>
<dbReference type="EMBL" id="MFJA01000022">
    <property type="protein sequence ID" value="OGG03548.1"/>
    <property type="molecule type" value="Genomic_DNA"/>
</dbReference>
<feature type="compositionally biased region" description="Gly residues" evidence="2">
    <location>
        <begin position="340"/>
        <end position="360"/>
    </location>
</feature>
<dbReference type="GO" id="GO:1990281">
    <property type="term" value="C:efflux pump complex"/>
    <property type="evidence" value="ECO:0007669"/>
    <property type="project" value="TreeGrafter"/>
</dbReference>
<dbReference type="Gene3D" id="2.40.420.20">
    <property type="match status" value="1"/>
</dbReference>
<dbReference type="Gene3D" id="2.40.30.170">
    <property type="match status" value="1"/>
</dbReference>
<gene>
    <name evidence="6" type="ORF">A2W14_03105</name>
</gene>
<evidence type="ECO:0000256" key="2">
    <source>
        <dbReference type="SAM" id="MobiDB-lite"/>
    </source>
</evidence>
<feature type="domain" description="YknX-like beta-barrel" evidence="5">
    <location>
        <begin position="185"/>
        <end position="254"/>
    </location>
</feature>
<feature type="domain" description="Multidrug resistance protein MdtA-like C-terminal permuted SH3" evidence="4">
    <location>
        <begin position="265"/>
        <end position="322"/>
    </location>
</feature>
<dbReference type="PANTHER" id="PTHR30469">
    <property type="entry name" value="MULTIDRUG RESISTANCE PROTEIN MDTA"/>
    <property type="match status" value="1"/>
</dbReference>
<accession>A0A1F5YTL3</accession>
<dbReference type="AlphaFoldDB" id="A0A1F5YTL3"/>
<evidence type="ECO:0000259" key="5">
    <source>
        <dbReference type="Pfam" id="PF25990"/>
    </source>
</evidence>
<feature type="domain" description="Multidrug resistance protein MdtA-like barrel-sandwich hybrid" evidence="3">
    <location>
        <begin position="2"/>
        <end position="165"/>
    </location>
</feature>
<dbReference type="Pfam" id="PF25917">
    <property type="entry name" value="BSH_RND"/>
    <property type="match status" value="1"/>
</dbReference>
<dbReference type="GO" id="GO:0015562">
    <property type="term" value="F:efflux transmembrane transporter activity"/>
    <property type="evidence" value="ECO:0007669"/>
    <property type="project" value="TreeGrafter"/>
</dbReference>
<evidence type="ECO:0000313" key="6">
    <source>
        <dbReference type="EMBL" id="OGG03548.1"/>
    </source>
</evidence>
<feature type="non-terminal residue" evidence="6">
    <location>
        <position position="1"/>
    </location>
</feature>
<feature type="region of interest" description="Disordered" evidence="2">
    <location>
        <begin position="321"/>
        <end position="360"/>
    </location>
</feature>
<organism evidence="6 7">
    <name type="scientific">Candidatus Gottesmanbacteria bacterium RBG_16_37_8</name>
    <dbReference type="NCBI Taxonomy" id="1798371"/>
    <lineage>
        <taxon>Bacteria</taxon>
        <taxon>Candidatus Gottesmaniibacteriota</taxon>
    </lineage>
</organism>
<dbReference type="InterPro" id="IPR058636">
    <property type="entry name" value="Beta-barrel_YknX"/>
</dbReference>
<dbReference type="STRING" id="1798371.A2W14_03105"/>
<evidence type="ECO:0000256" key="1">
    <source>
        <dbReference type="ARBA" id="ARBA00022448"/>
    </source>
</evidence>
<dbReference type="Pfam" id="PF25990">
    <property type="entry name" value="Beta-barrel_YknX"/>
    <property type="match status" value="1"/>
</dbReference>
<evidence type="ECO:0000313" key="7">
    <source>
        <dbReference type="Proteomes" id="UP000176665"/>
    </source>
</evidence>